<sequence length="336" mass="36710">MIKRVGFYREFGGHGDPSASASAPSLRDAVRAAGEWDEDQIVAYLESATEIYSTMGAERDVITGDDWIPGAGSLVTDGSWLWLVELAHYVRNHHMALPSDFVDHIRANGYVSPSLSHEQSLKIFNEYFDRDASHGATAPRSTLRPFFTWYVPALTNTSSAALIKQLGAAGLSVAHPLTDALFGFRETVEGRKGPLMGGPDVLAASLADGQYRDVEFQCWMGYDQSLATHVRRIDPSAQKVTFQIADVPEADREDAVAALVRALDQDAAHCLGFVIDRIGTSGEQDWDRVLVGHGGQLAVLPDIVGIRRERLSAHPEFAAAHGTEYGPLAVFHRPER</sequence>
<accession>A0ABU3ULV8</accession>
<gene>
    <name evidence="1" type="ORF">PU648_21665</name>
</gene>
<evidence type="ECO:0000313" key="1">
    <source>
        <dbReference type="EMBL" id="MDU8994906.1"/>
    </source>
</evidence>
<reference evidence="1 2" key="1">
    <citation type="submission" date="2023-02" db="EMBL/GenBank/DDBJ databases">
        <authorList>
            <person name="Maleckis M."/>
        </authorList>
    </citation>
    <scope>NUCLEOTIDE SEQUENCE [LARGE SCALE GENOMIC DNA]</scope>
    <source>
        <strain evidence="1 2">P8-A2</strain>
    </source>
</reference>
<comment type="caution">
    <text evidence="1">The sequence shown here is derived from an EMBL/GenBank/DDBJ whole genome shotgun (WGS) entry which is preliminary data.</text>
</comment>
<protein>
    <submittedName>
        <fullName evidence="1">Uncharacterized protein</fullName>
    </submittedName>
</protein>
<name>A0ABU3ULV8_9ACTN</name>
<evidence type="ECO:0000313" key="2">
    <source>
        <dbReference type="Proteomes" id="UP001257627"/>
    </source>
</evidence>
<dbReference type="RefSeq" id="WP_097286030.1">
    <property type="nucleotide sequence ID" value="NZ_JARAKF010000001.1"/>
</dbReference>
<proteinExistence type="predicted"/>
<dbReference type="Proteomes" id="UP001257627">
    <property type="component" value="Unassembled WGS sequence"/>
</dbReference>
<keyword evidence="2" id="KW-1185">Reference proteome</keyword>
<organism evidence="1 2">
    <name type="scientific">Streptomyces mirabilis</name>
    <dbReference type="NCBI Taxonomy" id="68239"/>
    <lineage>
        <taxon>Bacteria</taxon>
        <taxon>Bacillati</taxon>
        <taxon>Actinomycetota</taxon>
        <taxon>Actinomycetes</taxon>
        <taxon>Kitasatosporales</taxon>
        <taxon>Streptomycetaceae</taxon>
        <taxon>Streptomyces</taxon>
    </lineage>
</organism>
<dbReference type="EMBL" id="JARAKF010000001">
    <property type="protein sequence ID" value="MDU8994906.1"/>
    <property type="molecule type" value="Genomic_DNA"/>
</dbReference>